<dbReference type="EMBL" id="MK962760">
    <property type="protein sequence ID" value="QED55974.1"/>
    <property type="molecule type" value="Genomic_RNA"/>
</dbReference>
<accession>A0A5B8ZSI9</accession>
<reference evidence="2" key="1">
    <citation type="journal article" date="2019" name="Virus Evol.">
        <title>Novel hepatitis D-like agents in vertebrates and invertebrates.</title>
        <authorList>
            <person name="Chang W.S."/>
            <person name="Pettersson J.H."/>
            <person name="Le Lay C."/>
            <person name="Shi M."/>
            <person name="Lo N."/>
            <person name="Wille M."/>
            <person name="Eden J.S."/>
            <person name="Holmes E.C."/>
        </authorList>
    </citation>
    <scope>NUCLEOTIDE SEQUENCE [LARGE SCALE GENOMIC DNA]</scope>
</reference>
<reference evidence="2" key="2">
    <citation type="submission" date="2019-05" db="EMBL/GenBank/DDBJ databases">
        <authorList>
            <person name="Chang W.-S."/>
            <person name="Pettersson J.H.-O."/>
            <person name="Le Lay C."/>
            <person name="Shi M."/>
            <person name="Lo N."/>
            <person name="Wille M."/>
            <person name="Eden J.-S."/>
            <person name="Holmes E.C."/>
        </authorList>
    </citation>
    <scope>NUCLEOTIDE SEQUENCE</scope>
</reference>
<name>A0A5B8ZSI9_9VIRU</name>
<evidence type="ECO:0000313" key="3">
    <source>
        <dbReference type="Proteomes" id="UP000678172"/>
    </source>
</evidence>
<feature type="compositionally biased region" description="Low complexity" evidence="1">
    <location>
        <begin position="90"/>
        <end position="105"/>
    </location>
</feature>
<feature type="region of interest" description="Disordered" evidence="1">
    <location>
        <begin position="147"/>
        <end position="172"/>
    </location>
</feature>
<keyword evidence="3" id="KW-1185">Reference proteome</keyword>
<organism evidence="2 3">
    <name type="scientific">Chusan Island toad virus 1</name>
    <dbReference type="NCBI Taxonomy" id="2849699"/>
    <lineage>
        <taxon>Viruses</taxon>
        <taxon>Ribozyviria</taxon>
        <taxon>Kolmioviridae</taxon>
        <taxon>Dobrovirus</taxon>
        <taxon>Dobrovirus bufonis</taxon>
    </lineage>
</organism>
<feature type="compositionally biased region" description="Basic residues" evidence="1">
    <location>
        <begin position="56"/>
        <end position="66"/>
    </location>
</feature>
<dbReference type="SUPFAM" id="SSF58108">
    <property type="entry name" value="Oligomerization domain of hepatitis delta antigen"/>
    <property type="match status" value="1"/>
</dbReference>
<feature type="compositionally biased region" description="Polar residues" evidence="1">
    <location>
        <begin position="162"/>
        <end position="172"/>
    </location>
</feature>
<dbReference type="Pfam" id="PF01517">
    <property type="entry name" value="HDV_ag"/>
    <property type="match status" value="1"/>
</dbReference>
<dbReference type="KEGG" id="vg:80536468"/>
<dbReference type="InterPro" id="IPR002506">
    <property type="entry name" value="HDV_ag"/>
</dbReference>
<dbReference type="GO" id="GO:0046718">
    <property type="term" value="P:symbiont entry into host cell"/>
    <property type="evidence" value="ECO:0007669"/>
    <property type="project" value="InterPro"/>
</dbReference>
<proteinExistence type="predicted"/>
<feature type="compositionally biased region" description="Basic and acidic residues" evidence="1">
    <location>
        <begin position="147"/>
        <end position="159"/>
    </location>
</feature>
<evidence type="ECO:0000313" key="2">
    <source>
        <dbReference type="EMBL" id="QED55974.1"/>
    </source>
</evidence>
<dbReference type="RefSeq" id="YP_010798315.1">
    <property type="nucleotide sequence ID" value="NC_076411.1"/>
</dbReference>
<evidence type="ECO:0000256" key="1">
    <source>
        <dbReference type="SAM" id="MobiDB-lite"/>
    </source>
</evidence>
<dbReference type="InterPro" id="IPR027403">
    <property type="entry name" value="Delta_antigen_N"/>
</dbReference>
<sequence>MESLNPSRVKAVEEWAVTRREIAALEEKLAKKRKRVKELEKDNLFLGNIKGMCSKGTKKKASRSPTRRKEPQPGEPGTSGTAKKRKLDSSSKPKSSSSGGPKIPVSPAPKISKGTSSASLDEENFARTLAARAGDPRFREDLERLLSLEDTTRRGRLDSESSESTFSAPGKS</sequence>
<dbReference type="GeneID" id="80536468"/>
<dbReference type="GO" id="GO:0003723">
    <property type="term" value="F:RNA binding"/>
    <property type="evidence" value="ECO:0007669"/>
    <property type="project" value="InterPro"/>
</dbReference>
<protein>
    <submittedName>
        <fullName evidence="2">HDAg-like protein</fullName>
    </submittedName>
</protein>
<dbReference type="Proteomes" id="UP000678172">
    <property type="component" value="Segment"/>
</dbReference>
<feature type="region of interest" description="Disordered" evidence="1">
    <location>
        <begin position="47"/>
        <end position="123"/>
    </location>
</feature>
<dbReference type="Gene3D" id="4.10.220.40">
    <property type="entry name" value="Delta antigen, N-terminal"/>
    <property type="match status" value="1"/>
</dbReference>